<name>A0ABN1ZNW6_9ACTN</name>
<keyword evidence="2" id="KW-0067">ATP-binding</keyword>
<dbReference type="PANTHER" id="PTHR16305:SF35">
    <property type="entry name" value="TRANSCRIPTIONAL ACTIVATOR DOMAIN"/>
    <property type="match status" value="1"/>
</dbReference>
<dbReference type="SMART" id="SM00421">
    <property type="entry name" value="HTH_LUXR"/>
    <property type="match status" value="1"/>
</dbReference>
<evidence type="ECO:0000313" key="4">
    <source>
        <dbReference type="EMBL" id="GAA1501557.1"/>
    </source>
</evidence>
<comment type="caution">
    <text evidence="4">The sequence shown here is derived from an EMBL/GenBank/DDBJ whole genome shotgun (WGS) entry which is preliminary data.</text>
</comment>
<dbReference type="InterPro" id="IPR016032">
    <property type="entry name" value="Sig_transdc_resp-reg_C-effctor"/>
</dbReference>
<gene>
    <name evidence="4" type="ORF">GCM10009788_00120</name>
</gene>
<evidence type="ECO:0000259" key="3">
    <source>
        <dbReference type="PROSITE" id="PS50043"/>
    </source>
</evidence>
<dbReference type="EMBL" id="BAAAOR010000001">
    <property type="protein sequence ID" value="GAA1501557.1"/>
    <property type="molecule type" value="Genomic_DNA"/>
</dbReference>
<dbReference type="Gene3D" id="3.40.50.300">
    <property type="entry name" value="P-loop containing nucleotide triphosphate hydrolases"/>
    <property type="match status" value="1"/>
</dbReference>
<dbReference type="Pfam" id="PF00196">
    <property type="entry name" value="GerE"/>
    <property type="match status" value="1"/>
</dbReference>
<dbReference type="Gene3D" id="1.10.10.10">
    <property type="entry name" value="Winged helix-like DNA-binding domain superfamily/Winged helix DNA-binding domain"/>
    <property type="match status" value="1"/>
</dbReference>
<dbReference type="PROSITE" id="PS50043">
    <property type="entry name" value="HTH_LUXR_2"/>
    <property type="match status" value="1"/>
</dbReference>
<accession>A0ABN1ZNW6</accession>
<dbReference type="PANTHER" id="PTHR16305">
    <property type="entry name" value="TESTICULAR SOLUBLE ADENYLYL CYCLASE"/>
    <property type="match status" value="1"/>
</dbReference>
<keyword evidence="5" id="KW-1185">Reference proteome</keyword>
<reference evidence="4 5" key="1">
    <citation type="journal article" date="2019" name="Int. J. Syst. Evol. Microbiol.">
        <title>The Global Catalogue of Microorganisms (GCM) 10K type strain sequencing project: providing services to taxonomists for standard genome sequencing and annotation.</title>
        <authorList>
            <consortium name="The Broad Institute Genomics Platform"/>
            <consortium name="The Broad Institute Genome Sequencing Center for Infectious Disease"/>
            <person name="Wu L."/>
            <person name="Ma J."/>
        </authorList>
    </citation>
    <scope>NUCLEOTIDE SEQUENCE [LARGE SCALE GENOMIC DNA]</scope>
    <source>
        <strain evidence="4 5">JCM 14942</strain>
    </source>
</reference>
<dbReference type="CDD" id="cd06170">
    <property type="entry name" value="LuxR_C_like"/>
    <property type="match status" value="1"/>
</dbReference>
<protein>
    <submittedName>
        <fullName evidence="4">LuxR family transcriptional regulator</fullName>
    </submittedName>
</protein>
<dbReference type="PRINTS" id="PR00038">
    <property type="entry name" value="HTHLUXR"/>
</dbReference>
<dbReference type="InterPro" id="IPR041664">
    <property type="entry name" value="AAA_16"/>
</dbReference>
<sequence>MEPGESTSLESPVVEHATAHLVGRAPELDRLREFIGEAAADGGALLVAGEAGVGKTALLGQAAAYAVESGVRVVRGAGVEFEADVSFAGLHQLLSPLVDQLPQLPPTQARALGVALSLEEGPTPDRLTLANAVTALLRAASATTPLLLVVDDMQWLDLASAIVLGGVGRRLAGSQVGLLGGVRTGEASPVESSGFEEVTVQRLDDDSAAELLTDAFPDLAARDRARLLAAAEGNPLAVLELPRGLADPGTQRPTPVGRRLRGHFTRRLGTLPDAARERLLLAALSGEFPPGPTDLDAAERAGLVHVDPVTGVRFRHPLVRSAVVEASVHAQRRMAHLALAARWPEESEQRAWHLAEAASGPDEDVAALLESAARRTRDRGDPVGAVRLLLRSAALSTTADEHGRRTRLAAFLGIDVTGDLQPVAPTDAGTLEAVVPRAAYLLQTGGDIDTAHRLLVDALSTVADPTDAADPALTEALYVLGSAAFFGSRPGLAEPFHDALAKLSPAPPELLTLLGATFVEPVRLAAPLLERLDHAIAHIGDDPDPARVARIGIAAVYVDRTAGCRDALQQVVQHGRAGGAVTSAIEAMTLLACDAVLGGDWDGVRAIADDGRALADRHGYRLLGGILQYADAMVAAGRGDHERSRSLTSDLVEWAAPSRLGYVLQLAAHADAVADLGRGDHDAAYLRALETCTTETVPAHAPHALWVFLDLVEAAIRSGRRDEAVSHVRHLVSADVVRLSDRLAFAVAAASALVAADDDFHDAFETALQLPDAGRWPFHQARVQLAFGERLRRSKAIAESRHQLRSALATFDRLGARPWSERATVELRASGERVAATAAAATDALTPQQLEIALLAAEGLSNRQIGERLYLSPRTVGTHLYQLFPKLGITSRAALRDALADLSRAPRA</sequence>
<proteinExistence type="predicted"/>
<dbReference type="Proteomes" id="UP001500842">
    <property type="component" value="Unassembled WGS sequence"/>
</dbReference>
<dbReference type="InterPro" id="IPR027417">
    <property type="entry name" value="P-loop_NTPase"/>
</dbReference>
<dbReference type="PRINTS" id="PR01874">
    <property type="entry name" value="DNAREPAIRADA"/>
</dbReference>
<evidence type="ECO:0000256" key="2">
    <source>
        <dbReference type="ARBA" id="ARBA00022840"/>
    </source>
</evidence>
<organism evidence="4 5">
    <name type="scientific">Nocardioides humi</name>
    <dbReference type="NCBI Taxonomy" id="449461"/>
    <lineage>
        <taxon>Bacteria</taxon>
        <taxon>Bacillati</taxon>
        <taxon>Actinomycetota</taxon>
        <taxon>Actinomycetes</taxon>
        <taxon>Propionibacteriales</taxon>
        <taxon>Nocardioidaceae</taxon>
        <taxon>Nocardioides</taxon>
    </lineage>
</organism>
<dbReference type="SUPFAM" id="SSF46894">
    <property type="entry name" value="C-terminal effector domain of the bipartite response regulators"/>
    <property type="match status" value="1"/>
</dbReference>
<dbReference type="InterPro" id="IPR000792">
    <property type="entry name" value="Tscrpt_reg_LuxR_C"/>
</dbReference>
<evidence type="ECO:0000256" key="1">
    <source>
        <dbReference type="ARBA" id="ARBA00022741"/>
    </source>
</evidence>
<keyword evidence="1" id="KW-0547">Nucleotide-binding</keyword>
<dbReference type="SUPFAM" id="SSF52540">
    <property type="entry name" value="P-loop containing nucleoside triphosphate hydrolases"/>
    <property type="match status" value="1"/>
</dbReference>
<evidence type="ECO:0000313" key="5">
    <source>
        <dbReference type="Proteomes" id="UP001500842"/>
    </source>
</evidence>
<feature type="domain" description="HTH luxR-type" evidence="3">
    <location>
        <begin position="838"/>
        <end position="903"/>
    </location>
</feature>
<dbReference type="InterPro" id="IPR036388">
    <property type="entry name" value="WH-like_DNA-bd_sf"/>
</dbReference>
<dbReference type="Pfam" id="PF13191">
    <property type="entry name" value="AAA_16"/>
    <property type="match status" value="1"/>
</dbReference>